<name>A0A9W9P6D9_9EURO</name>
<protein>
    <submittedName>
        <fullName evidence="1">Uncharacterized protein</fullName>
    </submittedName>
</protein>
<organism evidence="1 2">
    <name type="scientific">Penicillium chermesinum</name>
    <dbReference type="NCBI Taxonomy" id="63820"/>
    <lineage>
        <taxon>Eukaryota</taxon>
        <taxon>Fungi</taxon>
        <taxon>Dikarya</taxon>
        <taxon>Ascomycota</taxon>
        <taxon>Pezizomycotina</taxon>
        <taxon>Eurotiomycetes</taxon>
        <taxon>Eurotiomycetidae</taxon>
        <taxon>Eurotiales</taxon>
        <taxon>Aspergillaceae</taxon>
        <taxon>Penicillium</taxon>
    </lineage>
</organism>
<keyword evidence="2" id="KW-1185">Reference proteome</keyword>
<evidence type="ECO:0000313" key="2">
    <source>
        <dbReference type="Proteomes" id="UP001150941"/>
    </source>
</evidence>
<comment type="caution">
    <text evidence="1">The sequence shown here is derived from an EMBL/GenBank/DDBJ whole genome shotgun (WGS) entry which is preliminary data.</text>
</comment>
<dbReference type="Proteomes" id="UP001150941">
    <property type="component" value="Unassembled WGS sequence"/>
</dbReference>
<reference evidence="1" key="1">
    <citation type="submission" date="2022-11" db="EMBL/GenBank/DDBJ databases">
        <authorList>
            <person name="Petersen C."/>
        </authorList>
    </citation>
    <scope>NUCLEOTIDE SEQUENCE</scope>
    <source>
        <strain evidence="1">IBT 19713</strain>
    </source>
</reference>
<accession>A0A9W9P6D9</accession>
<reference evidence="1" key="2">
    <citation type="journal article" date="2023" name="IMA Fungus">
        <title>Comparative genomic study of the Penicillium genus elucidates a diverse pangenome and 15 lateral gene transfer events.</title>
        <authorList>
            <person name="Petersen C."/>
            <person name="Sorensen T."/>
            <person name="Nielsen M.R."/>
            <person name="Sondergaard T.E."/>
            <person name="Sorensen J.L."/>
            <person name="Fitzpatrick D.A."/>
            <person name="Frisvad J.C."/>
            <person name="Nielsen K.L."/>
        </authorList>
    </citation>
    <scope>NUCLEOTIDE SEQUENCE</scope>
    <source>
        <strain evidence="1">IBT 19713</strain>
    </source>
</reference>
<proteinExistence type="predicted"/>
<evidence type="ECO:0000313" key="1">
    <source>
        <dbReference type="EMBL" id="KAJ5238655.1"/>
    </source>
</evidence>
<gene>
    <name evidence="1" type="ORF">N7468_003274</name>
</gene>
<dbReference type="AlphaFoldDB" id="A0A9W9P6D9"/>
<dbReference type="EMBL" id="JAPQKS010000003">
    <property type="protein sequence ID" value="KAJ5238655.1"/>
    <property type="molecule type" value="Genomic_DNA"/>
</dbReference>
<dbReference type="GeneID" id="83199874"/>
<sequence length="101" mass="10883">MWERKLSAQQGKSAIPRGTSTWIVSRAIGVHSVELVPLRLPTLASPALETPNPHESRNPQDALGDSSLLEACHPLDLSIPAGQTCLLVKLLAWAFIPLPIS</sequence>
<dbReference type="RefSeq" id="XP_058331574.1">
    <property type="nucleotide sequence ID" value="XM_058472571.1"/>
</dbReference>